<dbReference type="RefSeq" id="WP_075820140.1">
    <property type="nucleotide sequence ID" value="NZ_CAJUTZ010000066.1"/>
</dbReference>
<accession>A0A1U7NEX3</accession>
<keyword evidence="2" id="KW-1185">Reference proteome</keyword>
<name>A0A1U7NEX3_9FIRM</name>
<proteinExistence type="predicted"/>
<evidence type="ECO:0008006" key="3">
    <source>
        <dbReference type="Google" id="ProtNLM"/>
    </source>
</evidence>
<dbReference type="GeneID" id="82203186"/>
<protein>
    <recommendedName>
        <fullName evidence="3">RNA polymerase sigma-70 region 2 domain-containing protein</fullName>
    </recommendedName>
</protein>
<dbReference type="EMBL" id="MPJW01000165">
    <property type="protein sequence ID" value="OLU38442.1"/>
    <property type="molecule type" value="Genomic_DNA"/>
</dbReference>
<organism evidence="1 2">
    <name type="scientific">Ileibacterium valens</name>
    <dbReference type="NCBI Taxonomy" id="1862668"/>
    <lineage>
        <taxon>Bacteria</taxon>
        <taxon>Bacillati</taxon>
        <taxon>Bacillota</taxon>
        <taxon>Erysipelotrichia</taxon>
        <taxon>Erysipelotrichales</taxon>
        <taxon>Erysipelotrichaceae</taxon>
        <taxon>Ileibacterium</taxon>
    </lineage>
</organism>
<dbReference type="SUPFAM" id="SSF88946">
    <property type="entry name" value="Sigma2 domain of RNA polymerase sigma factors"/>
    <property type="match status" value="1"/>
</dbReference>
<comment type="caution">
    <text evidence="1">The sequence shown here is derived from an EMBL/GenBank/DDBJ whole genome shotgun (WGS) entry which is preliminary data.</text>
</comment>
<reference evidence="1 2" key="1">
    <citation type="submission" date="2016-11" db="EMBL/GenBank/DDBJ databases">
        <title>Description of two novel members of the family Erysipelotrichaceae: Ileibacterium lipovorans gen. nov., sp. nov. and Dubosiella newyorkensis, gen. nov., sp. nov.</title>
        <authorList>
            <person name="Cox L.M."/>
            <person name="Sohn J."/>
            <person name="Tyrrell K.L."/>
            <person name="Citron D.M."/>
            <person name="Lawson P.A."/>
            <person name="Patel N.B."/>
            <person name="Iizumi T."/>
            <person name="Perez-Perez G.I."/>
            <person name="Goldstein E.J."/>
            <person name="Blaser M.J."/>
        </authorList>
    </citation>
    <scope>NUCLEOTIDE SEQUENCE [LARGE SCALE GENOMIC DNA]</scope>
    <source>
        <strain evidence="1 2">NYU-BL-A3</strain>
    </source>
</reference>
<evidence type="ECO:0000313" key="1">
    <source>
        <dbReference type="EMBL" id="OLU38442.1"/>
    </source>
</evidence>
<gene>
    <name evidence="1" type="ORF">BO222_08400</name>
</gene>
<sequence length="202" mass="24169">MDSLKNLNDYELIYLIIMNDSEALDLLCRKYRTKERILYHELFDQSKIAYTIEDWFHDCDQEIIHAVYRYNPQRGCQFKTFLEHNLRMMASNVSRGYKRKARKDGSDRPDQSKYSERIDYESTGMLRDPRALDGSKIIEKMYYELIFERLNQQITDRQKKIVHLLAQGVKKAELMRDYGYSRAEIADLKRTCSRIVCEINSH</sequence>
<dbReference type="AlphaFoldDB" id="A0A1U7NEX3"/>
<dbReference type="InterPro" id="IPR013325">
    <property type="entry name" value="RNA_pol_sigma_r2"/>
</dbReference>
<evidence type="ECO:0000313" key="2">
    <source>
        <dbReference type="Proteomes" id="UP000186341"/>
    </source>
</evidence>
<dbReference type="Proteomes" id="UP000186341">
    <property type="component" value="Unassembled WGS sequence"/>
</dbReference>
<dbReference type="GO" id="GO:0006352">
    <property type="term" value="P:DNA-templated transcription initiation"/>
    <property type="evidence" value="ECO:0007669"/>
    <property type="project" value="InterPro"/>
</dbReference>
<dbReference type="GO" id="GO:0003700">
    <property type="term" value="F:DNA-binding transcription factor activity"/>
    <property type="evidence" value="ECO:0007669"/>
    <property type="project" value="InterPro"/>
</dbReference>